<evidence type="ECO:0000313" key="5">
    <source>
        <dbReference type="EMBL" id="RED44057.1"/>
    </source>
</evidence>
<evidence type="ECO:0000259" key="4">
    <source>
        <dbReference type="Pfam" id="PF20009"/>
    </source>
</evidence>
<sequence>MKKITLAIALLTFGLQAQTFPNPYCDIANGTSIEEITSVNFNTATITNTVSSSVLIDETATITSIVQNQTYAITVEGNTYGSFDTDIVAFIDWNQNSILDDANEIYAVGTLFDTTGSDGVSVTTNITVPSDAVLGETRIRITKTYQDPDSPAIVNPCAISFNPFGGSAQPGYGQALDFTVNIEAPEPFPSPYCDIPSGAVVEEITSIIFDAASITNTDATSLLIDETAIIATVVPNEMYTITVAGNTYGNFDTDIVAFIDWNQNAILDDANEVYAVGTLNNTNGSDGTSVSLDITVPTDATTGTTRIRITKTYQDPSSPAIVDPCAISFNPFGGSAQPGYGQAIDFTLNIGTLSVNQFDRNALSVYPTPIQNELHIEYASEIKAVNIYNLVGQKVYSKQTNASQLSLDLSMLASGAYIIKLVTDNGQHSFRTLKQ</sequence>
<feature type="domain" description="GEVED" evidence="4">
    <location>
        <begin position="87"/>
        <end position="181"/>
    </location>
</feature>
<evidence type="ECO:0000256" key="2">
    <source>
        <dbReference type="SAM" id="SignalP"/>
    </source>
</evidence>
<dbReference type="NCBIfam" id="TIGR04183">
    <property type="entry name" value="Por_Secre_tail"/>
    <property type="match status" value="1"/>
</dbReference>
<keyword evidence="1 2" id="KW-0732">Signal</keyword>
<comment type="caution">
    <text evidence="5">The sequence shown here is derived from an EMBL/GenBank/DDBJ whole genome shotgun (WGS) entry which is preliminary data.</text>
</comment>
<feature type="signal peptide" evidence="2">
    <location>
        <begin position="1"/>
        <end position="17"/>
    </location>
</feature>
<evidence type="ECO:0000259" key="3">
    <source>
        <dbReference type="Pfam" id="PF18962"/>
    </source>
</evidence>
<dbReference type="Pfam" id="PF20009">
    <property type="entry name" value="GEVED"/>
    <property type="match status" value="2"/>
</dbReference>
<reference evidence="5 6" key="1">
    <citation type="submission" date="2018-07" db="EMBL/GenBank/DDBJ databases">
        <title>Genomic Encyclopedia of Type Strains, Phase III (KMG-III): the genomes of soil and plant-associated and newly described type strains.</title>
        <authorList>
            <person name="Whitman W."/>
        </authorList>
    </citation>
    <scope>NUCLEOTIDE SEQUENCE [LARGE SCALE GENOMIC DNA]</scope>
    <source>
        <strain evidence="5 6">CECT 7946</strain>
    </source>
</reference>
<name>A0A3D9H3H7_9FLAO</name>
<dbReference type="RefSeq" id="WP_115817458.1">
    <property type="nucleotide sequence ID" value="NZ_QRDV01000004.1"/>
</dbReference>
<feature type="domain" description="Secretion system C-terminal sorting" evidence="3">
    <location>
        <begin position="365"/>
        <end position="428"/>
    </location>
</feature>
<accession>A0A3D9H3H7</accession>
<dbReference type="AlphaFoldDB" id="A0A3D9H3H7"/>
<evidence type="ECO:0000256" key="1">
    <source>
        <dbReference type="ARBA" id="ARBA00022729"/>
    </source>
</evidence>
<gene>
    <name evidence="5" type="ORF">DFQ10_104250</name>
</gene>
<feature type="chain" id="PRO_5017753375" evidence="2">
    <location>
        <begin position="18"/>
        <end position="435"/>
    </location>
</feature>
<dbReference type="Proteomes" id="UP000256980">
    <property type="component" value="Unassembled WGS sequence"/>
</dbReference>
<dbReference type="InterPro" id="IPR045474">
    <property type="entry name" value="GEVED"/>
</dbReference>
<dbReference type="Pfam" id="PF18962">
    <property type="entry name" value="Por_Secre_tail"/>
    <property type="match status" value="1"/>
</dbReference>
<protein>
    <submittedName>
        <fullName evidence="5">Putative secreted protein (Por secretion system target)</fullName>
    </submittedName>
</protein>
<proteinExistence type="predicted"/>
<evidence type="ECO:0000313" key="6">
    <source>
        <dbReference type="Proteomes" id="UP000256980"/>
    </source>
</evidence>
<dbReference type="EMBL" id="QRDV01000004">
    <property type="protein sequence ID" value="RED44057.1"/>
    <property type="molecule type" value="Genomic_DNA"/>
</dbReference>
<organism evidence="5 6">
    <name type="scientific">Winogradskyella eximia</name>
    <dbReference type="NCBI Taxonomy" id="262006"/>
    <lineage>
        <taxon>Bacteria</taxon>
        <taxon>Pseudomonadati</taxon>
        <taxon>Bacteroidota</taxon>
        <taxon>Flavobacteriia</taxon>
        <taxon>Flavobacteriales</taxon>
        <taxon>Flavobacteriaceae</taxon>
        <taxon>Winogradskyella</taxon>
    </lineage>
</organism>
<keyword evidence="6" id="KW-1185">Reference proteome</keyword>
<dbReference type="OrthoDB" id="9792152at2"/>
<dbReference type="InterPro" id="IPR026444">
    <property type="entry name" value="Secre_tail"/>
</dbReference>
<feature type="domain" description="GEVED" evidence="4">
    <location>
        <begin position="255"/>
        <end position="349"/>
    </location>
</feature>